<evidence type="ECO:0000313" key="2">
    <source>
        <dbReference type="Proteomes" id="UP001153334"/>
    </source>
</evidence>
<gene>
    <name evidence="1" type="ORF">ONZ43_g862</name>
</gene>
<comment type="caution">
    <text evidence="1">The sequence shown here is derived from an EMBL/GenBank/DDBJ whole genome shotgun (WGS) entry which is preliminary data.</text>
</comment>
<protein>
    <submittedName>
        <fullName evidence="1">Uncharacterized protein</fullName>
    </submittedName>
</protein>
<dbReference type="Proteomes" id="UP001153334">
    <property type="component" value="Unassembled WGS sequence"/>
</dbReference>
<evidence type="ECO:0000313" key="1">
    <source>
        <dbReference type="EMBL" id="KAJ8123108.1"/>
    </source>
</evidence>
<name>A0ACC2J6K5_9PEZI</name>
<reference evidence="1" key="1">
    <citation type="submission" date="2022-11" db="EMBL/GenBank/DDBJ databases">
        <title>Genome Sequence of Nemania bipapillata.</title>
        <authorList>
            <person name="Buettner E."/>
        </authorList>
    </citation>
    <scope>NUCLEOTIDE SEQUENCE</scope>
    <source>
        <strain evidence="1">CP14</strain>
    </source>
</reference>
<accession>A0ACC2J6K5</accession>
<keyword evidence="2" id="KW-1185">Reference proteome</keyword>
<dbReference type="EMBL" id="JAPESX010000125">
    <property type="protein sequence ID" value="KAJ8123108.1"/>
    <property type="molecule type" value="Genomic_DNA"/>
</dbReference>
<proteinExistence type="predicted"/>
<sequence>MLFALPGNEVTAAGFLTAGIVVFGVTGIFVIIRLINSFGYSKHLYADDYLAVFAWALQAVNFGVYIKLLLNIADTTISVRDFTQFLIAEAIIGGFSIYFAKVPVFVLYARLFGIRKWLRITVWTTLGVSFFIFLGSLLYVSVECSAGKVHDQLTELGCINAGGRNGLVHGVASLALDLIAFSLPLPIVFHLQLSTNKKIGLSIVFTAGIFAIVASTIALSYKVQVATGIAVSNLGTTSIILSFLEASIAIIVGCVPALRSFWINQFSTSPIYSKLRSLFSTRTSSSSKLSQDSLGKQSSGSTDGIIQANYIELQESSSTHAPGGYASHPLQH</sequence>
<organism evidence="1 2">
    <name type="scientific">Nemania bipapillata</name>
    <dbReference type="NCBI Taxonomy" id="110536"/>
    <lineage>
        <taxon>Eukaryota</taxon>
        <taxon>Fungi</taxon>
        <taxon>Dikarya</taxon>
        <taxon>Ascomycota</taxon>
        <taxon>Pezizomycotina</taxon>
        <taxon>Sordariomycetes</taxon>
        <taxon>Xylariomycetidae</taxon>
        <taxon>Xylariales</taxon>
        <taxon>Xylariaceae</taxon>
        <taxon>Nemania</taxon>
    </lineage>
</organism>